<name>A0A3A9ZBE5_9ACTN</name>
<evidence type="ECO:0000313" key="3">
    <source>
        <dbReference type="EMBL" id="RKN45772.1"/>
    </source>
</evidence>
<dbReference type="PANTHER" id="PTHR30137:SF6">
    <property type="entry name" value="LUCIFERASE-LIKE MONOOXYGENASE"/>
    <property type="match status" value="1"/>
</dbReference>
<dbReference type="OrthoDB" id="9780518at2"/>
<dbReference type="NCBIfam" id="TIGR03558">
    <property type="entry name" value="oxido_grp_1"/>
    <property type="match status" value="1"/>
</dbReference>
<dbReference type="Pfam" id="PF00296">
    <property type="entry name" value="Bac_luciferase"/>
    <property type="match status" value="1"/>
</dbReference>
<dbReference type="EMBL" id="RBAL01000002">
    <property type="protein sequence ID" value="RKN45772.1"/>
    <property type="molecule type" value="Genomic_DNA"/>
</dbReference>
<comment type="caution">
    <text evidence="3">The sequence shown here is derived from an EMBL/GenBank/DDBJ whole genome shotgun (WGS) entry which is preliminary data.</text>
</comment>
<evidence type="ECO:0000313" key="4">
    <source>
        <dbReference type="Proteomes" id="UP000272474"/>
    </source>
</evidence>
<dbReference type="GO" id="GO:0005829">
    <property type="term" value="C:cytosol"/>
    <property type="evidence" value="ECO:0007669"/>
    <property type="project" value="TreeGrafter"/>
</dbReference>
<comment type="similarity">
    <text evidence="1">To bacterial alkanal monooxygenase alpha and beta chains.</text>
</comment>
<evidence type="ECO:0000256" key="1">
    <source>
        <dbReference type="ARBA" id="ARBA00007789"/>
    </source>
</evidence>
<organism evidence="3 4">
    <name type="scientific">Streptomyces hoynatensis</name>
    <dbReference type="NCBI Taxonomy" id="1141874"/>
    <lineage>
        <taxon>Bacteria</taxon>
        <taxon>Bacillati</taxon>
        <taxon>Actinomycetota</taxon>
        <taxon>Actinomycetes</taxon>
        <taxon>Kitasatosporales</taxon>
        <taxon>Streptomycetaceae</taxon>
        <taxon>Streptomyces</taxon>
    </lineage>
</organism>
<dbReference type="InterPro" id="IPR011251">
    <property type="entry name" value="Luciferase-like_dom"/>
</dbReference>
<gene>
    <name evidence="3" type="ORF">D7294_04765</name>
</gene>
<dbReference type="SUPFAM" id="SSF51679">
    <property type="entry name" value="Bacterial luciferase-like"/>
    <property type="match status" value="1"/>
</dbReference>
<dbReference type="InterPro" id="IPR036661">
    <property type="entry name" value="Luciferase-like_sf"/>
</dbReference>
<dbReference type="EC" id="1.-.-.-" evidence="3"/>
<dbReference type="AlphaFoldDB" id="A0A3A9ZBE5"/>
<dbReference type="PANTHER" id="PTHR30137">
    <property type="entry name" value="LUCIFERASE-LIKE MONOOXYGENASE"/>
    <property type="match status" value="1"/>
</dbReference>
<evidence type="ECO:0000259" key="2">
    <source>
        <dbReference type="Pfam" id="PF00296"/>
    </source>
</evidence>
<keyword evidence="4" id="KW-1185">Reference proteome</keyword>
<dbReference type="Gene3D" id="3.20.20.30">
    <property type="entry name" value="Luciferase-like domain"/>
    <property type="match status" value="1"/>
</dbReference>
<sequence length="384" mass="40807">MTSQHRVPLSVLDLAPVPSGSTGRAALRATLDLARRAEEFGYRRYWVAEHHLTEGVASAAPAVLIALIASATSRIRVGSGAVLLGYYAPAAVAEQFGTIAAVHPGRIDLGLGRSGLVRPEELAARFAAVGAGGPPAANRLIGGVVIPPKPRSRFGDPEVRRRFRERQELLIARQDAGHDYLAEVGQVLGLLAGTYRTPSGEPLHAPAAEGAALQVWVLGSGPGASAEAAGRLGLPYVANYHVSPSTLLESVEAYRAAFVPSRELARPHVVVSADVVVAEEEAKARELASPYARWVLSIRAGDGAIPFPTPEESARHPWTEEERALVADRVDTQIVGDPASVVDRLSALREVTGADELLITTITHAHEDRVRSYGLLARAWRPAP</sequence>
<dbReference type="GO" id="GO:0016705">
    <property type="term" value="F:oxidoreductase activity, acting on paired donors, with incorporation or reduction of molecular oxygen"/>
    <property type="evidence" value="ECO:0007669"/>
    <property type="project" value="InterPro"/>
</dbReference>
<feature type="domain" description="Luciferase-like" evidence="2">
    <location>
        <begin position="14"/>
        <end position="351"/>
    </location>
</feature>
<dbReference type="RefSeq" id="WP_120675809.1">
    <property type="nucleotide sequence ID" value="NZ_RBAL01000002.1"/>
</dbReference>
<reference evidence="3 4" key="1">
    <citation type="journal article" date="2014" name="Int. J. Syst. Evol. Microbiol.">
        <title>Streptomyces hoynatensis sp. nov., isolated from deep marine sediment.</title>
        <authorList>
            <person name="Veyisoglu A."/>
            <person name="Sahin N."/>
        </authorList>
    </citation>
    <scope>NUCLEOTIDE SEQUENCE [LARGE SCALE GENOMIC DNA]</scope>
    <source>
        <strain evidence="3 4">KCTC 29097</strain>
    </source>
</reference>
<protein>
    <submittedName>
        <fullName evidence="3">MsnO8 family LLM class oxidoreductase</fullName>
        <ecNumber evidence="3">1.-.-.-</ecNumber>
    </submittedName>
</protein>
<dbReference type="InterPro" id="IPR019949">
    <property type="entry name" value="CmoO-like"/>
</dbReference>
<dbReference type="Proteomes" id="UP000272474">
    <property type="component" value="Unassembled WGS sequence"/>
</dbReference>
<keyword evidence="3" id="KW-0560">Oxidoreductase</keyword>
<accession>A0A3A9ZBE5</accession>
<dbReference type="InterPro" id="IPR050766">
    <property type="entry name" value="Bact_Lucif_Oxidored"/>
</dbReference>
<proteinExistence type="predicted"/>